<dbReference type="eggNOG" id="KOG2372">
    <property type="taxonomic scope" value="Eukaryota"/>
</dbReference>
<dbReference type="STRING" id="590646.G3AY83"/>
<evidence type="ECO:0000313" key="8">
    <source>
        <dbReference type="Proteomes" id="UP000000707"/>
    </source>
</evidence>
<evidence type="ECO:0000256" key="3">
    <source>
        <dbReference type="ARBA" id="ARBA00023128"/>
    </source>
</evidence>
<evidence type="ECO:0000256" key="5">
    <source>
        <dbReference type="SAM" id="MobiDB-lite"/>
    </source>
</evidence>
<proteinExistence type="inferred from homology"/>
<comment type="similarity">
    <text evidence="2">Belongs to the OXR1 family.</text>
</comment>
<evidence type="ECO:0000259" key="6">
    <source>
        <dbReference type="PROSITE" id="PS51886"/>
    </source>
</evidence>
<keyword evidence="8" id="KW-1185">Reference proteome</keyword>
<dbReference type="Proteomes" id="UP000000707">
    <property type="component" value="Unassembled WGS sequence"/>
</dbReference>
<feature type="region of interest" description="Disordered" evidence="5">
    <location>
        <begin position="1"/>
        <end position="25"/>
    </location>
</feature>
<dbReference type="PANTHER" id="PTHR23354:SF62">
    <property type="entry name" value="MUSTARD, ISOFORM V"/>
    <property type="match status" value="1"/>
</dbReference>
<accession>G3AY83</accession>
<dbReference type="GO" id="GO:0005634">
    <property type="term" value="C:nucleus"/>
    <property type="evidence" value="ECO:0007669"/>
    <property type="project" value="TreeGrafter"/>
</dbReference>
<evidence type="ECO:0000256" key="1">
    <source>
        <dbReference type="ARBA" id="ARBA00004173"/>
    </source>
</evidence>
<dbReference type="OrthoDB" id="26679at2759"/>
<name>G3AY83_CANTC</name>
<dbReference type="PANTHER" id="PTHR23354">
    <property type="entry name" value="NUCLEOLAR PROTEIN 7/ESTROGEN RECEPTOR COACTIVATOR-RELATED"/>
    <property type="match status" value="1"/>
</dbReference>
<sequence>MSKILYRSSTNDTTDSKSGSEESFREEWLPPLAPIALKGYKASTRHKLMTEELSNNIRNLLPPRLQLFDEWSLVYSMDQDGISINTLYSKCNLNHQLNELKRQKQLEKGYGDHIVSQMILTNGHVHDNKRPLGYVMVIRDSKGNRFGCYLNEHLHPMEHRRYYGNGECFLWKLEKIHKNSTQDTDLDHHRFKAFMYTGINDNIIYSNHDFIAIGSSKGQNGLWIGSNLLEGVSYRCDTFGNEVLNGIGDRGDSSSFGDSVVGKFKILGLEIWRIGTLE</sequence>
<gene>
    <name evidence="7" type="ORF">CANTEDRAFT_112660</name>
</gene>
<dbReference type="SMART" id="SM00584">
    <property type="entry name" value="TLDc"/>
    <property type="match status" value="1"/>
</dbReference>
<keyword evidence="3" id="KW-0496">Mitochondrion</keyword>
<protein>
    <recommendedName>
        <fullName evidence="4">Oxidation resistance protein 1</fullName>
    </recommendedName>
</protein>
<feature type="domain" description="TLDc" evidence="6">
    <location>
        <begin position="47"/>
        <end position="275"/>
    </location>
</feature>
<dbReference type="PROSITE" id="PS51886">
    <property type="entry name" value="TLDC"/>
    <property type="match status" value="1"/>
</dbReference>
<dbReference type="Pfam" id="PF07534">
    <property type="entry name" value="TLD"/>
    <property type="match status" value="1"/>
</dbReference>
<comment type="subcellular location">
    <subcellularLocation>
        <location evidence="1">Mitochondrion</location>
    </subcellularLocation>
</comment>
<evidence type="ECO:0000256" key="4">
    <source>
        <dbReference type="ARBA" id="ARBA00040604"/>
    </source>
</evidence>
<dbReference type="EMBL" id="GL996512">
    <property type="protein sequence ID" value="EGV66183.1"/>
    <property type="molecule type" value="Genomic_DNA"/>
</dbReference>
<reference evidence="7 8" key="1">
    <citation type="journal article" date="2011" name="Proc. Natl. Acad. Sci. U.S.A.">
        <title>Comparative genomics of xylose-fermenting fungi for enhanced biofuel production.</title>
        <authorList>
            <person name="Wohlbach D.J."/>
            <person name="Kuo A."/>
            <person name="Sato T.K."/>
            <person name="Potts K.M."/>
            <person name="Salamov A.A."/>
            <person name="LaButti K.M."/>
            <person name="Sun H."/>
            <person name="Clum A."/>
            <person name="Pangilinan J.L."/>
            <person name="Lindquist E.A."/>
            <person name="Lucas S."/>
            <person name="Lapidus A."/>
            <person name="Jin M."/>
            <person name="Gunawan C."/>
            <person name="Balan V."/>
            <person name="Dale B.E."/>
            <person name="Jeffries T.W."/>
            <person name="Zinkel R."/>
            <person name="Barry K.W."/>
            <person name="Grigoriev I.V."/>
            <person name="Gasch A.P."/>
        </authorList>
    </citation>
    <scope>NUCLEOTIDE SEQUENCE [LARGE SCALE GENOMIC DNA]</scope>
    <source>
        <strain evidence="8">ATCC 10573 / BCRC 21748 / CBS 615 / JCM 9827 / NBRC 10315 / NRRL Y-1498 / VKM Y-70</strain>
    </source>
</reference>
<dbReference type="InterPro" id="IPR006571">
    <property type="entry name" value="TLDc_dom"/>
</dbReference>
<feature type="compositionally biased region" description="Basic and acidic residues" evidence="5">
    <location>
        <begin position="14"/>
        <end position="25"/>
    </location>
</feature>
<evidence type="ECO:0000256" key="2">
    <source>
        <dbReference type="ARBA" id="ARBA00009540"/>
    </source>
</evidence>
<dbReference type="AlphaFoldDB" id="G3AY83"/>
<dbReference type="GO" id="GO:0005739">
    <property type="term" value="C:mitochondrion"/>
    <property type="evidence" value="ECO:0007669"/>
    <property type="project" value="UniProtKB-SubCell"/>
</dbReference>
<dbReference type="GO" id="GO:0006979">
    <property type="term" value="P:response to oxidative stress"/>
    <property type="evidence" value="ECO:0007669"/>
    <property type="project" value="TreeGrafter"/>
</dbReference>
<dbReference type="HOGENOM" id="CLU_029204_0_0_1"/>
<evidence type="ECO:0000313" key="7">
    <source>
        <dbReference type="EMBL" id="EGV66183.1"/>
    </source>
</evidence>
<organism evidence="8">
    <name type="scientific">Candida tenuis (strain ATCC 10573 / BCRC 21748 / CBS 615 / JCM 9827 / NBRC 10315 / NRRL Y-1498 / VKM Y-70)</name>
    <name type="common">Yeast</name>
    <name type="synonym">Yamadazyma tenuis</name>
    <dbReference type="NCBI Taxonomy" id="590646"/>
    <lineage>
        <taxon>Eukaryota</taxon>
        <taxon>Fungi</taxon>
        <taxon>Dikarya</taxon>
        <taxon>Ascomycota</taxon>
        <taxon>Saccharomycotina</taxon>
        <taxon>Pichiomycetes</taxon>
        <taxon>Debaryomycetaceae</taxon>
        <taxon>Yamadazyma</taxon>
    </lineage>
</organism>